<evidence type="ECO:0000259" key="6">
    <source>
        <dbReference type="Pfam" id="PF00725"/>
    </source>
</evidence>
<keyword evidence="4" id="KW-0456">Lyase</keyword>
<dbReference type="Gene3D" id="3.40.50.720">
    <property type="entry name" value="NAD(P)-binding Rossmann-like Domain"/>
    <property type="match status" value="1"/>
</dbReference>
<evidence type="ECO:0000256" key="1">
    <source>
        <dbReference type="ARBA" id="ARBA00005005"/>
    </source>
</evidence>
<dbReference type="Pfam" id="PF00725">
    <property type="entry name" value="3HCDH"/>
    <property type="match status" value="1"/>
</dbReference>
<dbReference type="Gene3D" id="1.10.1040.50">
    <property type="match status" value="1"/>
</dbReference>
<dbReference type="AlphaFoldDB" id="A0A7S4C2G7"/>
<dbReference type="GO" id="GO:0006635">
    <property type="term" value="P:fatty acid beta-oxidation"/>
    <property type="evidence" value="ECO:0007669"/>
    <property type="project" value="TreeGrafter"/>
</dbReference>
<keyword evidence="5" id="KW-0511">Multifunctional enzyme</keyword>
<evidence type="ECO:0000313" key="8">
    <source>
        <dbReference type="EMBL" id="CAE0784902.1"/>
    </source>
</evidence>
<gene>
    <name evidence="8" type="ORF">PCAR00345_LOCUS37610</name>
</gene>
<evidence type="ECO:0000256" key="4">
    <source>
        <dbReference type="ARBA" id="ARBA00023239"/>
    </source>
</evidence>
<feature type="domain" description="3-hydroxyacyl-CoA dehydrogenase C-terminal" evidence="6">
    <location>
        <begin position="248"/>
        <end position="347"/>
    </location>
</feature>
<name>A0A7S4C2G7_CHRCT</name>
<protein>
    <recommendedName>
        <fullName evidence="9">Enoyl-CoA hydratase</fullName>
    </recommendedName>
</protein>
<evidence type="ECO:0000256" key="5">
    <source>
        <dbReference type="ARBA" id="ARBA00023268"/>
    </source>
</evidence>
<accession>A0A7S4C2G7</accession>
<dbReference type="PANTHER" id="PTHR23309:SF49">
    <property type="entry name" value="PEROXISOMAL BIFUNCTIONAL ENZYME"/>
    <property type="match status" value="1"/>
</dbReference>
<dbReference type="EMBL" id="HBIZ01060247">
    <property type="protein sequence ID" value="CAE0784902.1"/>
    <property type="molecule type" value="Transcribed_RNA"/>
</dbReference>
<dbReference type="InterPro" id="IPR008927">
    <property type="entry name" value="6-PGluconate_DH-like_C_sf"/>
</dbReference>
<evidence type="ECO:0008006" key="9">
    <source>
        <dbReference type="Google" id="ProtNLM"/>
    </source>
</evidence>
<dbReference type="GO" id="GO:0005777">
    <property type="term" value="C:peroxisome"/>
    <property type="evidence" value="ECO:0007669"/>
    <property type="project" value="TreeGrafter"/>
</dbReference>
<dbReference type="Pfam" id="PF02737">
    <property type="entry name" value="3HCDH_N"/>
    <property type="match status" value="1"/>
</dbReference>
<dbReference type="GO" id="GO:0016829">
    <property type="term" value="F:lyase activity"/>
    <property type="evidence" value="ECO:0007669"/>
    <property type="project" value="UniProtKB-KW"/>
</dbReference>
<comment type="pathway">
    <text evidence="1">Lipid metabolism; fatty acid beta-oxidation.</text>
</comment>
<evidence type="ECO:0000256" key="2">
    <source>
        <dbReference type="ARBA" id="ARBA00023002"/>
    </source>
</evidence>
<dbReference type="InterPro" id="IPR006176">
    <property type="entry name" value="3-OHacyl-CoA_DH_NAD-bd"/>
</dbReference>
<organism evidence="8">
    <name type="scientific">Chrysotila carterae</name>
    <name type="common">Marine alga</name>
    <name type="synonym">Syracosphaera carterae</name>
    <dbReference type="NCBI Taxonomy" id="13221"/>
    <lineage>
        <taxon>Eukaryota</taxon>
        <taxon>Haptista</taxon>
        <taxon>Haptophyta</taxon>
        <taxon>Prymnesiophyceae</taxon>
        <taxon>Isochrysidales</taxon>
        <taxon>Isochrysidaceae</taxon>
        <taxon>Chrysotila</taxon>
    </lineage>
</organism>
<dbReference type="FunFam" id="3.40.50.720:FF:000009">
    <property type="entry name" value="Fatty oxidation complex, alpha subunit"/>
    <property type="match status" value="1"/>
</dbReference>
<sequence length="468" mass="50208">MNSVHFAVRASLQKRSLCAARFNVGPANCKFSTSAASAEAVKAYVAKAESEMSVVPGGKSSAKDVKKAAVVGAGTMGSGIAMCFANAGIPVLLMDASAEALSLGLDKIKRAYASSFDKGKLSAEAAERCVSLVSAEQSIDAAVDVDIAIEAVSERMAVKKAVFARLDATCPPSAILASNTSFLDIDEIGAATTRPQSVCGMHFFSPAQVMPLLEVVRGKTSSVETIATALALGVRMRKRAVVAGNCFGFIGNRCLEGYIREAMYLLEEGCEPAQVDAVLADFGMAMGPFTMSDLSGNDIGYSIRKDFGLKTMHESPNTNERYYGALPDKLVEMGRLGQKTKKGWYDYSAGRKPVEDAAVTKLIETHRAEKGITPRTIDAAEILDRCLLPLVNEGFKCVEDGVATRESDVDMTYLYGYGWPRSNGGPIYWARHVREGGLPKLVEDLNRYAEQHPTVSHWKPSGLLRSAK</sequence>
<evidence type="ECO:0000259" key="7">
    <source>
        <dbReference type="Pfam" id="PF02737"/>
    </source>
</evidence>
<dbReference type="InterPro" id="IPR006108">
    <property type="entry name" value="3HC_DH_C"/>
</dbReference>
<dbReference type="FunFam" id="1.10.1040.50:FF:000006">
    <property type="entry name" value="Peroxisomal bifunctional enzyme"/>
    <property type="match status" value="1"/>
</dbReference>
<dbReference type="GO" id="GO:0070403">
    <property type="term" value="F:NAD+ binding"/>
    <property type="evidence" value="ECO:0007669"/>
    <property type="project" value="InterPro"/>
</dbReference>
<dbReference type="PANTHER" id="PTHR23309">
    <property type="entry name" value="3-HYDROXYACYL-COA DEHYROGENASE"/>
    <property type="match status" value="1"/>
</dbReference>
<dbReference type="InterPro" id="IPR036291">
    <property type="entry name" value="NAD(P)-bd_dom_sf"/>
</dbReference>
<proteinExistence type="predicted"/>
<dbReference type="SUPFAM" id="SSF48179">
    <property type="entry name" value="6-phosphogluconate dehydrogenase C-terminal domain-like"/>
    <property type="match status" value="2"/>
</dbReference>
<reference evidence="8" key="1">
    <citation type="submission" date="2021-01" db="EMBL/GenBank/DDBJ databases">
        <authorList>
            <person name="Corre E."/>
            <person name="Pelletier E."/>
            <person name="Niang G."/>
            <person name="Scheremetjew M."/>
            <person name="Finn R."/>
            <person name="Kale V."/>
            <person name="Holt S."/>
            <person name="Cochrane G."/>
            <person name="Meng A."/>
            <person name="Brown T."/>
            <person name="Cohen L."/>
        </authorList>
    </citation>
    <scope>NUCLEOTIDE SEQUENCE</scope>
    <source>
        <strain evidence="8">CCMP645</strain>
    </source>
</reference>
<keyword evidence="2" id="KW-0560">Oxidoreductase</keyword>
<dbReference type="GO" id="GO:0003857">
    <property type="term" value="F:(3S)-3-hydroxyacyl-CoA dehydrogenase (NAD+) activity"/>
    <property type="evidence" value="ECO:0007669"/>
    <property type="project" value="TreeGrafter"/>
</dbReference>
<feature type="domain" description="3-hydroxyacyl-CoA dehydrogenase NAD binding" evidence="7">
    <location>
        <begin position="67"/>
        <end position="245"/>
    </location>
</feature>
<keyword evidence="3" id="KW-0413">Isomerase</keyword>
<dbReference type="SUPFAM" id="SSF51735">
    <property type="entry name" value="NAD(P)-binding Rossmann-fold domains"/>
    <property type="match status" value="1"/>
</dbReference>
<dbReference type="GO" id="GO:0016853">
    <property type="term" value="F:isomerase activity"/>
    <property type="evidence" value="ECO:0007669"/>
    <property type="project" value="UniProtKB-KW"/>
</dbReference>
<evidence type="ECO:0000256" key="3">
    <source>
        <dbReference type="ARBA" id="ARBA00023235"/>
    </source>
</evidence>